<proteinExistence type="predicted"/>
<evidence type="ECO:0000313" key="3">
    <source>
        <dbReference type="Proteomes" id="UP001054252"/>
    </source>
</evidence>
<comment type="caution">
    <text evidence="2">The sequence shown here is derived from an EMBL/GenBank/DDBJ whole genome shotgun (WGS) entry which is preliminary data.</text>
</comment>
<organism evidence="2 3">
    <name type="scientific">Rubroshorea leprosula</name>
    <dbReference type="NCBI Taxonomy" id="152421"/>
    <lineage>
        <taxon>Eukaryota</taxon>
        <taxon>Viridiplantae</taxon>
        <taxon>Streptophyta</taxon>
        <taxon>Embryophyta</taxon>
        <taxon>Tracheophyta</taxon>
        <taxon>Spermatophyta</taxon>
        <taxon>Magnoliopsida</taxon>
        <taxon>eudicotyledons</taxon>
        <taxon>Gunneridae</taxon>
        <taxon>Pentapetalae</taxon>
        <taxon>rosids</taxon>
        <taxon>malvids</taxon>
        <taxon>Malvales</taxon>
        <taxon>Dipterocarpaceae</taxon>
        <taxon>Rubroshorea</taxon>
    </lineage>
</organism>
<evidence type="ECO:0000313" key="2">
    <source>
        <dbReference type="EMBL" id="GKV05115.1"/>
    </source>
</evidence>
<dbReference type="AlphaFoldDB" id="A0AAV5J272"/>
<feature type="region of interest" description="Disordered" evidence="1">
    <location>
        <begin position="396"/>
        <end position="418"/>
    </location>
</feature>
<name>A0AAV5J272_9ROSI</name>
<dbReference type="CDD" id="cd00590">
    <property type="entry name" value="RRM_SF"/>
    <property type="match status" value="1"/>
</dbReference>
<keyword evidence="3" id="KW-1185">Reference proteome</keyword>
<evidence type="ECO:0000256" key="1">
    <source>
        <dbReference type="SAM" id="MobiDB-lite"/>
    </source>
</evidence>
<dbReference type="Proteomes" id="UP001054252">
    <property type="component" value="Unassembled WGS sequence"/>
</dbReference>
<protein>
    <submittedName>
        <fullName evidence="2">Uncharacterized protein</fullName>
    </submittedName>
</protein>
<dbReference type="EMBL" id="BPVZ01000023">
    <property type="protein sequence ID" value="GKV05115.1"/>
    <property type="molecule type" value="Genomic_DNA"/>
</dbReference>
<sequence>MAWKHAEAEYGSANVSCDGRWHAKIEWRSRFRARDDRTWGGGNSKWRQGQNRKIREFENWRQGQMELFFFYNFPDNWDAKALWHRFQECGKVGDVFVPAKRDKWGKSQGKPLELEVASFGEKVSGGMVGATREGIIDFSPSKEENKWLEGSIVTVVRSMSMISTIQERVDIDGGLINLSPLGGRSVLLTERLEGYLTWCDRCFERITESVGEVTLKLKVEKKLYEIMVTEEEWRVDPNWWLVEDDSHGDTTTGSEYCSSENGEEDPELMVSEIRGDDEANIDADLLQEKGILNLNNEEVTVATQWVREEENGPVTELGLMLDSNYGLKEGSGPDLCAIKMQEICGLGSNTDSVKQENSKNNVEITSNPQSVAGGSDVGAMCWKLIVVGWVYSQPKPGDSKRDAFTGGVRGYGEEERGE</sequence>
<reference evidence="2 3" key="1">
    <citation type="journal article" date="2021" name="Commun. Biol.">
        <title>The genome of Shorea leprosula (Dipterocarpaceae) highlights the ecological relevance of drought in aseasonal tropical rainforests.</title>
        <authorList>
            <person name="Ng K.K.S."/>
            <person name="Kobayashi M.J."/>
            <person name="Fawcett J.A."/>
            <person name="Hatakeyama M."/>
            <person name="Paape T."/>
            <person name="Ng C.H."/>
            <person name="Ang C.C."/>
            <person name="Tnah L.H."/>
            <person name="Lee C.T."/>
            <person name="Nishiyama T."/>
            <person name="Sese J."/>
            <person name="O'Brien M.J."/>
            <person name="Copetti D."/>
            <person name="Mohd Noor M.I."/>
            <person name="Ong R.C."/>
            <person name="Putra M."/>
            <person name="Sireger I.Z."/>
            <person name="Indrioko S."/>
            <person name="Kosugi Y."/>
            <person name="Izuno A."/>
            <person name="Isagi Y."/>
            <person name="Lee S.L."/>
            <person name="Shimizu K.K."/>
        </authorList>
    </citation>
    <scope>NUCLEOTIDE SEQUENCE [LARGE SCALE GENOMIC DNA]</scope>
    <source>
        <strain evidence="2">214</strain>
    </source>
</reference>
<gene>
    <name evidence="2" type="ORF">SLEP1_g17156</name>
</gene>
<accession>A0AAV5J272</accession>